<feature type="domain" description="CAAX prenyl protease 2/Lysostaphin resistance protein A-like" evidence="2">
    <location>
        <begin position="110"/>
        <end position="201"/>
    </location>
</feature>
<dbReference type="EC" id="3.4.-.-" evidence="3"/>
<dbReference type="RefSeq" id="WP_349298878.1">
    <property type="nucleotide sequence ID" value="NZ_JBEDNQ010000005.1"/>
</dbReference>
<feature type="transmembrane region" description="Helical" evidence="1">
    <location>
        <begin position="226"/>
        <end position="245"/>
    </location>
</feature>
<feature type="transmembrane region" description="Helical" evidence="1">
    <location>
        <begin position="66"/>
        <end position="90"/>
    </location>
</feature>
<dbReference type="Pfam" id="PF02517">
    <property type="entry name" value="Rce1-like"/>
    <property type="match status" value="1"/>
</dbReference>
<organism evidence="3 4">
    <name type="scientific">Pseudonocardia nematodicida</name>
    <dbReference type="NCBI Taxonomy" id="1206997"/>
    <lineage>
        <taxon>Bacteria</taxon>
        <taxon>Bacillati</taxon>
        <taxon>Actinomycetota</taxon>
        <taxon>Actinomycetes</taxon>
        <taxon>Pseudonocardiales</taxon>
        <taxon>Pseudonocardiaceae</taxon>
        <taxon>Pseudonocardia</taxon>
    </lineage>
</organism>
<reference evidence="3 4" key="1">
    <citation type="submission" date="2024-03" db="EMBL/GenBank/DDBJ databases">
        <title>Draft genome sequence of Pseudonocardia nematodicida JCM 31783.</title>
        <authorList>
            <person name="Butdee W."/>
            <person name="Duangmal K."/>
        </authorList>
    </citation>
    <scope>NUCLEOTIDE SEQUENCE [LARGE SCALE GENOMIC DNA]</scope>
    <source>
        <strain evidence="3 4">JCM 31783</strain>
    </source>
</reference>
<dbReference type="PANTHER" id="PTHR39430">
    <property type="entry name" value="MEMBRANE-ASSOCIATED PROTEASE-RELATED"/>
    <property type="match status" value="1"/>
</dbReference>
<feature type="transmembrane region" description="Helical" evidence="1">
    <location>
        <begin position="26"/>
        <end position="46"/>
    </location>
</feature>
<feature type="transmembrane region" description="Helical" evidence="1">
    <location>
        <begin position="141"/>
        <end position="160"/>
    </location>
</feature>
<sequence>MTIGLLVWLAVRPVVGFERGGVADAVAANVVPFGVMVLVLALWLWLGERRGLTDLALRPVRRPVLWVLIGVVLAVALLLLSQALLGLAGVGGGDGDADPGDPSGNVGIGLLLLLAVSIALQSSTEELVFRGYLMGSLRRDLGPYASVLISAVVFGLAHALNPGASAAYVAATFALGVLLGFLVLGPGGLWMSCAFHFGWNATQGLSAAGETSSPDQGSGAGAGAGLWVFVLILTCYAVVAGLLCLRRSSPDAVGTA</sequence>
<keyword evidence="3" id="KW-0378">Hydrolase</keyword>
<name>A0ABV1KCE0_9PSEU</name>
<evidence type="ECO:0000313" key="3">
    <source>
        <dbReference type="EMBL" id="MEQ3551811.1"/>
    </source>
</evidence>
<dbReference type="Proteomes" id="UP001494902">
    <property type="component" value="Unassembled WGS sequence"/>
</dbReference>
<proteinExistence type="predicted"/>
<dbReference type="InterPro" id="IPR003675">
    <property type="entry name" value="Rce1/LyrA-like_dom"/>
</dbReference>
<protein>
    <submittedName>
        <fullName evidence="3">CPBP family intramembrane glutamic endopeptidase</fullName>
        <ecNumber evidence="3">3.4.-.-</ecNumber>
    </submittedName>
</protein>
<dbReference type="PANTHER" id="PTHR39430:SF1">
    <property type="entry name" value="PROTEASE"/>
    <property type="match status" value="1"/>
</dbReference>
<keyword evidence="1" id="KW-1133">Transmembrane helix</keyword>
<keyword evidence="4" id="KW-1185">Reference proteome</keyword>
<evidence type="ECO:0000313" key="4">
    <source>
        <dbReference type="Proteomes" id="UP001494902"/>
    </source>
</evidence>
<comment type="caution">
    <text evidence="3">The sequence shown here is derived from an EMBL/GenBank/DDBJ whole genome shotgun (WGS) entry which is preliminary data.</text>
</comment>
<dbReference type="EMBL" id="JBEDNQ010000005">
    <property type="protein sequence ID" value="MEQ3551811.1"/>
    <property type="molecule type" value="Genomic_DNA"/>
</dbReference>
<feature type="transmembrane region" description="Helical" evidence="1">
    <location>
        <begin position="166"/>
        <end position="184"/>
    </location>
</feature>
<keyword evidence="1" id="KW-0812">Transmembrane</keyword>
<accession>A0ABV1KCE0</accession>
<gene>
    <name evidence="3" type="ORF">WIS52_15165</name>
</gene>
<evidence type="ECO:0000256" key="1">
    <source>
        <dbReference type="SAM" id="Phobius"/>
    </source>
</evidence>
<evidence type="ECO:0000259" key="2">
    <source>
        <dbReference type="Pfam" id="PF02517"/>
    </source>
</evidence>
<dbReference type="GO" id="GO:0016787">
    <property type="term" value="F:hydrolase activity"/>
    <property type="evidence" value="ECO:0007669"/>
    <property type="project" value="UniProtKB-KW"/>
</dbReference>
<keyword evidence="1" id="KW-0472">Membrane</keyword>